<dbReference type="GO" id="GO:0071024">
    <property type="term" value="C:SL snRNP"/>
    <property type="evidence" value="ECO:0000314"/>
    <property type="project" value="GeneDB"/>
</dbReference>
<dbReference type="GO" id="GO:0005654">
    <property type="term" value="C:nucleoplasm"/>
    <property type="evidence" value="ECO:0006056"/>
    <property type="project" value="Others"/>
</dbReference>
<proteinExistence type="predicted"/>
<dbReference type="OMA" id="FRTCCRH"/>
<dbReference type="InParanoid" id="Q38B40"/>
<dbReference type="Proteomes" id="UP000008524">
    <property type="component" value="Chromosome 10"/>
</dbReference>
<dbReference type="VEuPathDB" id="TriTrypDB:Tb927.10.5640"/>
<dbReference type="STRING" id="185431.Q38B40"/>
<dbReference type="OrthoDB" id="277659at2759"/>
<dbReference type="KEGG" id="tbr:Tb10.70.1350"/>
<name>Q38B40_TRYB2</name>
<dbReference type="PaxDb" id="5691-EAN77980"/>
<keyword evidence="2" id="KW-1185">Reference proteome</keyword>
<reference evidence="1 2" key="2">
    <citation type="journal article" date="2005" name="Science">
        <title>The genome of the African trypanosome Trypanosoma brucei.</title>
        <authorList>
            <person name="Berriman M."/>
            <person name="Ghedin E."/>
            <person name="Hertz-Fowler C."/>
            <person name="Blandin G."/>
            <person name="Renauld H."/>
            <person name="Bartholomeu D.C."/>
            <person name="Lennard N.J."/>
            <person name="Caler E."/>
            <person name="Hamlin N.E."/>
            <person name="Haas B."/>
            <person name="Bohme U."/>
            <person name="Hannick L."/>
            <person name="Aslett M.A."/>
            <person name="Shallom J."/>
            <person name="Marcello L."/>
            <person name="Hou L."/>
            <person name="Wickstead B."/>
            <person name="Alsmark U.C."/>
            <person name="Arrowsmith C."/>
            <person name="Atkin R.J."/>
            <person name="Barron A.J."/>
            <person name="Bringaud F."/>
            <person name="Brooks K."/>
            <person name="Carrington M."/>
            <person name="Cherevach I."/>
            <person name="Chillingworth T.J."/>
            <person name="Churcher C."/>
            <person name="Clark L.N."/>
            <person name="Corton C.H."/>
            <person name="Cronin A."/>
            <person name="Davies R.M."/>
            <person name="Doggett J."/>
            <person name="Djikeng A."/>
            <person name="Feldblyum T."/>
            <person name="Field M.C."/>
            <person name="Fraser A."/>
            <person name="Goodhead I."/>
            <person name="Hance Z."/>
            <person name="Harper D."/>
            <person name="Harris B.R."/>
            <person name="Hauser H."/>
            <person name="Hostetler J."/>
            <person name="Ivens A."/>
            <person name="Jagels K."/>
            <person name="Johnson D."/>
            <person name="Johnson J."/>
            <person name="Jones K."/>
            <person name="Kerhornou A.X."/>
            <person name="Koo H."/>
            <person name="Larke N."/>
            <person name="Landfear S."/>
            <person name="Larkin C."/>
            <person name="Leech V."/>
            <person name="Line A."/>
            <person name="Lord A."/>
            <person name="Macleod A."/>
            <person name="Mooney P.J."/>
            <person name="Moule S."/>
            <person name="Martin D.M."/>
            <person name="Morgan G.W."/>
            <person name="Mungall K."/>
            <person name="Norbertczak H."/>
            <person name="Ormond D."/>
            <person name="Pai G."/>
            <person name="Peacock C.S."/>
            <person name="Peterson J."/>
            <person name="Quail M.A."/>
            <person name="Rabbinowitsch E."/>
            <person name="Rajandream M.A."/>
            <person name="Reitter C."/>
            <person name="Salzberg S.L."/>
            <person name="Sanders M."/>
            <person name="Schobel S."/>
            <person name="Sharp S."/>
            <person name="Simmonds M."/>
            <person name="Simpson A.J."/>
            <person name="Tallon L."/>
            <person name="Turner C.M."/>
            <person name="Tait A."/>
            <person name="Tivey A.R."/>
            <person name="Van Aken S."/>
            <person name="Walker D."/>
            <person name="Wanless D."/>
            <person name="Wang S."/>
            <person name="White B."/>
            <person name="White O."/>
            <person name="Whitehead S."/>
            <person name="Woodward J."/>
            <person name="Wortman J."/>
            <person name="Adams M.D."/>
            <person name="Embley T.M."/>
            <person name="Gull K."/>
            <person name="Ullu E."/>
            <person name="Barry J.D."/>
            <person name="Fairlamb A.H."/>
            <person name="Opperdoes F."/>
            <person name="Barrell B.G."/>
            <person name="Donelson J.E."/>
            <person name="Hall N."/>
            <person name="Fraser C.M."/>
            <person name="Melville S.E."/>
            <person name="El-Sayed N.M."/>
        </authorList>
    </citation>
    <scope>NUCLEOTIDE SEQUENCE [LARGE SCALE GENOMIC DNA]</scope>
    <source>
        <strain evidence="1 2">927/4 GUTat10.1</strain>
    </source>
</reference>
<protein>
    <submittedName>
        <fullName evidence="1">Uncharacterized protein</fullName>
    </submittedName>
</protein>
<dbReference type="GO" id="GO:0017069">
    <property type="term" value="F:snRNA binding"/>
    <property type="evidence" value="ECO:0000304"/>
    <property type="project" value="GeneDB"/>
</dbReference>
<accession>Q38B40</accession>
<gene>
    <name evidence="1" type="ORF">Tb10.70.1350</name>
</gene>
<organism evidence="1 2">
    <name type="scientific">Trypanosoma brucei brucei (strain 927/4 GUTat10.1)</name>
    <dbReference type="NCBI Taxonomy" id="185431"/>
    <lineage>
        <taxon>Eukaryota</taxon>
        <taxon>Discoba</taxon>
        <taxon>Euglenozoa</taxon>
        <taxon>Kinetoplastea</taxon>
        <taxon>Metakinetoplastina</taxon>
        <taxon>Trypanosomatida</taxon>
        <taxon>Trypanosomatidae</taxon>
        <taxon>Trypanosoma</taxon>
    </lineage>
</organism>
<dbReference type="RefSeq" id="XP_822808.1">
    <property type="nucleotide sequence ID" value="XM_817715.1"/>
</dbReference>
<evidence type="ECO:0000313" key="2">
    <source>
        <dbReference type="Proteomes" id="UP000008524"/>
    </source>
</evidence>
<dbReference type="GO" id="GO:0034730">
    <property type="term" value="C:SmD-containing SMN-Sm protein complex"/>
    <property type="evidence" value="ECO:0000353"/>
    <property type="project" value="GeneDB"/>
</dbReference>
<dbReference type="AlphaFoldDB" id="Q38B40"/>
<reference evidence="1 2" key="1">
    <citation type="journal article" date="2005" name="Science">
        <title>Comparative genomics of trypanosomatid parasitic protozoa.</title>
        <authorList>
            <person name="El-Sayed N.M."/>
            <person name="Myler P.J."/>
            <person name="Blandin G."/>
            <person name="Berriman M."/>
            <person name="Crabtree J."/>
            <person name="Aggarwal G."/>
            <person name="Caler E."/>
            <person name="Renauld H."/>
            <person name="Worthey E.A."/>
            <person name="Hertz-Fowler C."/>
            <person name="Ghedin E."/>
            <person name="Peacock C."/>
            <person name="Bartholomeu D.C."/>
            <person name="Haas B.J."/>
            <person name="Tran A.N."/>
            <person name="Wortman J.R."/>
            <person name="Alsmark U.C."/>
            <person name="Angiuoli S."/>
            <person name="Anupama A."/>
            <person name="Badger J."/>
            <person name="Bringaud F."/>
            <person name="Cadag E."/>
            <person name="Carlton J.M."/>
            <person name="Cerqueira G.C."/>
            <person name="Creasy T."/>
            <person name="Delcher A.L."/>
            <person name="Djikeng A."/>
            <person name="Embley T.M."/>
            <person name="Hauser C."/>
            <person name="Ivens A.C."/>
            <person name="Kummerfeld S.K."/>
            <person name="Pereira-Leal J.B."/>
            <person name="Nilsson D."/>
            <person name="Peterson J."/>
            <person name="Salzberg S.L."/>
            <person name="Shallom J."/>
            <person name="Silva J.C."/>
            <person name="Sundaram J."/>
            <person name="Westenberger S."/>
            <person name="White O."/>
            <person name="Melville S.E."/>
            <person name="Donelson J.E."/>
            <person name="Andersson B."/>
            <person name="Stuart K.D."/>
            <person name="Hall N."/>
        </authorList>
    </citation>
    <scope>NUCLEOTIDE SEQUENCE [LARGE SCALE GENOMIC DNA]</scope>
    <source>
        <strain evidence="1 2">927/4 GUTat10.1</strain>
    </source>
</reference>
<dbReference type="eggNOG" id="ENOG502S06J">
    <property type="taxonomic scope" value="Eukaryota"/>
</dbReference>
<dbReference type="GO" id="GO:0045292">
    <property type="term" value="P:mRNA cis splicing, via spliceosome"/>
    <property type="evidence" value="ECO:0000315"/>
    <property type="project" value="GeneDB"/>
</dbReference>
<dbReference type="EMBL" id="CM000208">
    <property type="protein sequence ID" value="EAN77980.1"/>
    <property type="molecule type" value="Genomic_DNA"/>
</dbReference>
<dbReference type="GO" id="GO:0005634">
    <property type="term" value="C:nucleus"/>
    <property type="evidence" value="ECO:0000314"/>
    <property type="project" value="GeneDB"/>
</dbReference>
<dbReference type="GeneID" id="3661946"/>
<evidence type="ECO:0000313" key="1">
    <source>
        <dbReference type="EMBL" id="EAN77980.1"/>
    </source>
</evidence>
<dbReference type="Gene3D" id="1.20.58.1070">
    <property type="match status" value="1"/>
</dbReference>
<sequence>MEDDADAYLRRVSQLKRKHFRKDSVTAYHPTPVEVETADTRPIHTVARRLPMKKRKRMCDDDEFDVISLVRDAVNVSSGGVFVADIPSTGPLVGCSGDRKVLQQPVKITLMEKWFPGRTLQNATLDPAQAPLYQYTEVSTKRMKDARERFVSLKAGVEDALKYSFVGECTNFDEVVSRMTKESWIELRNTLFQISSRASLRRKKGAVRAMKYILSTNVGEHVPKSSILRHWNEYLLIHGPEQGFQPTLSLFVWVESAGITALFTAVVSRALKLFKQGKKPMAYSFYDAQEESEPSCCDEAATSEEDECVDSGEVLSCEGSVEKSAKESEPIAVGTGEGNDNNLVRPPSLVERLPRLGGCSEDVISLLSFLRVLMPVDYLDEDGRMIGRSAGYGVWLYACLTAVDTPFDPDLDRLVHEFFRTCCLQLRVLGEAHNVRGDDRGAILKVFPSRKDDPPQSSQYNSLGDVRKEDVLALHTIIVVLAKLFRLNGNRLVPL</sequence>